<reference evidence="3" key="1">
    <citation type="submission" date="2017-04" db="EMBL/GenBank/DDBJ databases">
        <authorList>
            <person name="Varghese N."/>
            <person name="Submissions S."/>
        </authorList>
    </citation>
    <scope>NUCLEOTIDE SEQUENCE [LARGE SCALE GENOMIC DNA]</scope>
    <source>
        <strain evidence="3">VKM Ac-2121</strain>
    </source>
</reference>
<protein>
    <submittedName>
        <fullName evidence="2">Uncharacterized protein</fullName>
    </submittedName>
</protein>
<evidence type="ECO:0000313" key="2">
    <source>
        <dbReference type="EMBL" id="SMH30234.1"/>
    </source>
</evidence>
<dbReference type="STRING" id="1891671.SAMN06295885_0408"/>
<evidence type="ECO:0000256" key="1">
    <source>
        <dbReference type="SAM" id="MobiDB-lite"/>
    </source>
</evidence>
<dbReference type="RefSeq" id="WP_165759512.1">
    <property type="nucleotide sequence ID" value="NZ_FXBM01000001.1"/>
</dbReference>
<dbReference type="Proteomes" id="UP000193711">
    <property type="component" value="Unassembled WGS sequence"/>
</dbReference>
<keyword evidence="3" id="KW-1185">Reference proteome</keyword>
<dbReference type="AlphaFoldDB" id="A0A1X7MZC7"/>
<organism evidence="2 3">
    <name type="scientific">Rathayibacter oskolensis</name>
    <dbReference type="NCBI Taxonomy" id="1891671"/>
    <lineage>
        <taxon>Bacteria</taxon>
        <taxon>Bacillati</taxon>
        <taxon>Actinomycetota</taxon>
        <taxon>Actinomycetes</taxon>
        <taxon>Micrococcales</taxon>
        <taxon>Microbacteriaceae</taxon>
        <taxon>Rathayibacter</taxon>
    </lineage>
</organism>
<sequence length="55" mass="5948">MSDHGAEDPALTDEIESIRNLGEGRVGESAGPEDVEQKLTPEEDAEIEKKLKGRA</sequence>
<name>A0A1X7MZC7_9MICO</name>
<dbReference type="EMBL" id="FXBM01000001">
    <property type="protein sequence ID" value="SMH30234.1"/>
    <property type="molecule type" value="Genomic_DNA"/>
</dbReference>
<accession>A0A1X7MZC7</accession>
<proteinExistence type="predicted"/>
<feature type="region of interest" description="Disordered" evidence="1">
    <location>
        <begin position="1"/>
        <end position="55"/>
    </location>
</feature>
<evidence type="ECO:0000313" key="3">
    <source>
        <dbReference type="Proteomes" id="UP000193711"/>
    </source>
</evidence>
<gene>
    <name evidence="2" type="ORF">SAMN06295885_0408</name>
</gene>